<evidence type="ECO:0000256" key="7">
    <source>
        <dbReference type="ARBA" id="ARBA00022801"/>
    </source>
</evidence>
<dbReference type="Pfam" id="PF12706">
    <property type="entry name" value="Lactamase_B_2"/>
    <property type="match status" value="1"/>
</dbReference>
<dbReference type="InterPro" id="IPR001279">
    <property type="entry name" value="Metallo-B-lactamas"/>
</dbReference>
<dbReference type="NCBIfam" id="NF000801">
    <property type="entry name" value="PRK00055.1-3"/>
    <property type="match status" value="1"/>
</dbReference>
<dbReference type="SUPFAM" id="SSF56281">
    <property type="entry name" value="Metallo-hydrolase/oxidoreductase"/>
    <property type="match status" value="1"/>
</dbReference>
<organism evidence="12 13">
    <name type="scientific">Melghirimyces algeriensis</name>
    <dbReference type="NCBI Taxonomy" id="910412"/>
    <lineage>
        <taxon>Bacteria</taxon>
        <taxon>Bacillati</taxon>
        <taxon>Bacillota</taxon>
        <taxon>Bacilli</taxon>
        <taxon>Bacillales</taxon>
        <taxon>Thermoactinomycetaceae</taxon>
        <taxon>Melghirimyces</taxon>
    </lineage>
</organism>
<dbReference type="OrthoDB" id="9800940at2"/>
<evidence type="ECO:0000313" key="13">
    <source>
        <dbReference type="Proteomes" id="UP000315636"/>
    </source>
</evidence>
<dbReference type="FunFam" id="3.60.15.10:FF:000002">
    <property type="entry name" value="Ribonuclease Z"/>
    <property type="match status" value="1"/>
</dbReference>
<evidence type="ECO:0000256" key="3">
    <source>
        <dbReference type="ARBA" id="ARBA00022694"/>
    </source>
</evidence>
<dbReference type="EC" id="3.1.26.11" evidence="2 10"/>
<evidence type="ECO:0000256" key="8">
    <source>
        <dbReference type="ARBA" id="ARBA00022833"/>
    </source>
</evidence>
<feature type="binding site" evidence="10">
    <location>
        <position position="211"/>
    </location>
    <ligand>
        <name>Zn(2+)</name>
        <dbReference type="ChEBI" id="CHEBI:29105"/>
        <label>2</label>
        <note>catalytic</note>
    </ligand>
</feature>
<accession>A0A521E3I6</accession>
<dbReference type="EMBL" id="FXTI01000007">
    <property type="protein sequence ID" value="SMO77710.1"/>
    <property type="molecule type" value="Genomic_DNA"/>
</dbReference>
<feature type="binding site" evidence="10">
    <location>
        <position position="67"/>
    </location>
    <ligand>
        <name>Zn(2+)</name>
        <dbReference type="ChEBI" id="CHEBI:29105"/>
        <label>2</label>
        <note>catalytic</note>
    </ligand>
</feature>
<dbReference type="NCBIfam" id="TIGR02651">
    <property type="entry name" value="RNase_Z"/>
    <property type="match status" value="1"/>
</dbReference>
<dbReference type="CDD" id="cd07717">
    <property type="entry name" value="RNaseZ_ZiPD-like_MBL-fold"/>
    <property type="match status" value="1"/>
</dbReference>
<dbReference type="InterPro" id="IPR013471">
    <property type="entry name" value="RNase_Z/BN"/>
</dbReference>
<dbReference type="InterPro" id="IPR036866">
    <property type="entry name" value="RibonucZ/Hydroxyglut_hydro"/>
</dbReference>
<dbReference type="Gene3D" id="3.60.15.10">
    <property type="entry name" value="Ribonuclease Z/Hydroxyacylglutathione hydrolase-like"/>
    <property type="match status" value="1"/>
</dbReference>
<comment type="cofactor">
    <cofactor evidence="10">
        <name>Zn(2+)</name>
        <dbReference type="ChEBI" id="CHEBI:29105"/>
    </cofactor>
    <text evidence="10">Binds 2 Zn(2+) ions.</text>
</comment>
<evidence type="ECO:0000256" key="6">
    <source>
        <dbReference type="ARBA" id="ARBA00022759"/>
    </source>
</evidence>
<feature type="binding site" evidence="10">
    <location>
        <position position="269"/>
    </location>
    <ligand>
        <name>Zn(2+)</name>
        <dbReference type="ChEBI" id="CHEBI:29105"/>
        <label>2</label>
        <note>catalytic</note>
    </ligand>
</feature>
<dbReference type="RefSeq" id="WP_142505924.1">
    <property type="nucleotide sequence ID" value="NZ_FXTI01000007.1"/>
</dbReference>
<dbReference type="PANTHER" id="PTHR46018">
    <property type="entry name" value="ZINC PHOSPHODIESTERASE ELAC PROTEIN 1"/>
    <property type="match status" value="1"/>
</dbReference>
<proteinExistence type="inferred from homology"/>
<dbReference type="Pfam" id="PF23023">
    <property type="entry name" value="Anti-Pycsar_Apyc1"/>
    <property type="match status" value="1"/>
</dbReference>
<keyword evidence="6 10" id="KW-0255">Endonuclease</keyword>
<feature type="domain" description="Metallo-beta-lactamase" evidence="11">
    <location>
        <begin position="18"/>
        <end position="201"/>
    </location>
</feature>
<dbReference type="AlphaFoldDB" id="A0A521E3I6"/>
<protein>
    <recommendedName>
        <fullName evidence="2 10">Ribonuclease Z</fullName>
        <shortName evidence="10">RNase Z</shortName>
        <ecNumber evidence="2 10">3.1.26.11</ecNumber>
    </recommendedName>
    <alternativeName>
        <fullName evidence="10">tRNA 3 endonuclease</fullName>
    </alternativeName>
    <alternativeName>
        <fullName evidence="10">tRNase Z</fullName>
    </alternativeName>
</protein>
<evidence type="ECO:0000256" key="2">
    <source>
        <dbReference type="ARBA" id="ARBA00012477"/>
    </source>
</evidence>
<feature type="binding site" evidence="10">
    <location>
        <position position="211"/>
    </location>
    <ligand>
        <name>Zn(2+)</name>
        <dbReference type="ChEBI" id="CHEBI:29105"/>
        <label>1</label>
        <note>catalytic</note>
    </ligand>
</feature>
<dbReference type="GO" id="GO:0008270">
    <property type="term" value="F:zinc ion binding"/>
    <property type="evidence" value="ECO:0007669"/>
    <property type="project" value="UniProtKB-UniRule"/>
</dbReference>
<comment type="subunit">
    <text evidence="1 10">Homodimer.</text>
</comment>
<comment type="similarity">
    <text evidence="10">Belongs to the RNase Z family.</text>
</comment>
<evidence type="ECO:0000256" key="9">
    <source>
        <dbReference type="ARBA" id="ARBA00057812"/>
    </source>
</evidence>
<reference evidence="12 13" key="1">
    <citation type="submission" date="2017-05" db="EMBL/GenBank/DDBJ databases">
        <authorList>
            <person name="Varghese N."/>
            <person name="Submissions S."/>
        </authorList>
    </citation>
    <scope>NUCLEOTIDE SEQUENCE [LARGE SCALE GENOMIC DNA]</scope>
    <source>
        <strain evidence="12 13">DSM 45474</strain>
    </source>
</reference>
<comment type="catalytic activity">
    <reaction evidence="10">
        <text>Endonucleolytic cleavage of RNA, removing extra 3' nucleotides from tRNA precursor, generating 3' termini of tRNAs. A 3'-hydroxy group is left at the tRNA terminus and a 5'-phosphoryl group is left at the trailer molecule.</text>
        <dbReference type="EC" id="3.1.26.11"/>
    </reaction>
</comment>
<keyword evidence="5 10" id="KW-0479">Metal-binding</keyword>
<evidence type="ECO:0000256" key="5">
    <source>
        <dbReference type="ARBA" id="ARBA00022723"/>
    </source>
</evidence>
<evidence type="ECO:0000256" key="4">
    <source>
        <dbReference type="ARBA" id="ARBA00022722"/>
    </source>
</evidence>
<dbReference type="PANTHER" id="PTHR46018:SF2">
    <property type="entry name" value="ZINC PHOSPHODIESTERASE ELAC PROTEIN 1"/>
    <property type="match status" value="1"/>
</dbReference>
<keyword evidence="13" id="KW-1185">Reference proteome</keyword>
<keyword evidence="4 10" id="KW-0540">Nuclease</keyword>
<dbReference type="GO" id="GO:0042781">
    <property type="term" value="F:3'-tRNA processing endoribonuclease activity"/>
    <property type="evidence" value="ECO:0007669"/>
    <property type="project" value="UniProtKB-UniRule"/>
</dbReference>
<feature type="binding site" evidence="10">
    <location>
        <position position="140"/>
    </location>
    <ligand>
        <name>Zn(2+)</name>
        <dbReference type="ChEBI" id="CHEBI:29105"/>
        <label>1</label>
        <note>catalytic</note>
    </ligand>
</feature>
<keyword evidence="8 10" id="KW-0862">Zinc</keyword>
<feature type="binding site" evidence="10">
    <location>
        <position position="65"/>
    </location>
    <ligand>
        <name>Zn(2+)</name>
        <dbReference type="ChEBI" id="CHEBI:29105"/>
        <label>1</label>
        <note>catalytic</note>
    </ligand>
</feature>
<evidence type="ECO:0000313" key="12">
    <source>
        <dbReference type="EMBL" id="SMO77710.1"/>
    </source>
</evidence>
<gene>
    <name evidence="10" type="primary">rnz</name>
    <name evidence="12" type="ORF">SAMN06264849_107117</name>
</gene>
<sequence length="310" mass="34290">MEVVFLGTGAGVPSKDRNVSSIALRWTESGGDTWLFDCGEATQHRILHSSVRLSRISRIWITHLHGDHIFGLPGLLGSRSFQDAKRPLTLYGPEGLEKFIQSSLEVSGTHLRYPLHIVEVCDGDHLECEGIRVQVARLEHGIPSYGYRIKEPDGPGALDAERLRRERVPPGPHVQQIKEGKKVSLPDGRMIDGRKYLGPSRSGRHLAILGDTRPTPAAKELAHGVDLLIHEATYAADQEALAWNYFHSTSVQAAELALAAGVRRLVVTHISPRYSLDEGKRLAEEAQAVFSDTEVARDGFAIRIEKRIVK</sequence>
<dbReference type="SMART" id="SM00849">
    <property type="entry name" value="Lactamase_B"/>
    <property type="match status" value="1"/>
</dbReference>
<keyword evidence="7 10" id="KW-0378">Hydrolase</keyword>
<feature type="binding site" evidence="10">
    <location>
        <position position="68"/>
    </location>
    <ligand>
        <name>Zn(2+)</name>
        <dbReference type="ChEBI" id="CHEBI:29105"/>
        <label>2</label>
        <note>catalytic</note>
    </ligand>
</feature>
<dbReference type="GO" id="GO:0042802">
    <property type="term" value="F:identical protein binding"/>
    <property type="evidence" value="ECO:0007669"/>
    <property type="project" value="UniProtKB-ARBA"/>
</dbReference>
<evidence type="ECO:0000256" key="1">
    <source>
        <dbReference type="ARBA" id="ARBA00011738"/>
    </source>
</evidence>
<name>A0A521E3I6_9BACL</name>
<feature type="active site" description="Proton acceptor" evidence="10">
    <location>
        <position position="67"/>
    </location>
</feature>
<dbReference type="Proteomes" id="UP000315636">
    <property type="component" value="Unassembled WGS sequence"/>
</dbReference>
<evidence type="ECO:0000259" key="11">
    <source>
        <dbReference type="SMART" id="SM00849"/>
    </source>
</evidence>
<dbReference type="HAMAP" id="MF_01818">
    <property type="entry name" value="RNase_Z_BN"/>
    <property type="match status" value="1"/>
</dbReference>
<evidence type="ECO:0000256" key="10">
    <source>
        <dbReference type="HAMAP-Rule" id="MF_01818"/>
    </source>
</evidence>
<comment type="function">
    <text evidence="9 10">Zinc phosphodiesterase, which displays some tRNA 3'-processing endonuclease activity. Probably involved in tRNA maturation, by removing a 3'-trailer from precursor tRNA.</text>
</comment>
<keyword evidence="3 10" id="KW-0819">tRNA processing</keyword>
<feature type="binding site" evidence="10">
    <location>
        <position position="63"/>
    </location>
    <ligand>
        <name>Zn(2+)</name>
        <dbReference type="ChEBI" id="CHEBI:29105"/>
        <label>1</label>
        <note>catalytic</note>
    </ligand>
</feature>